<keyword evidence="3" id="KW-0732">Signal</keyword>
<dbReference type="InterPro" id="IPR001638">
    <property type="entry name" value="Solute-binding_3/MltF_N"/>
</dbReference>
<evidence type="ECO:0000313" key="6">
    <source>
        <dbReference type="Proteomes" id="UP000192997"/>
    </source>
</evidence>
<comment type="similarity">
    <text evidence="1">Belongs to the bacterial solute-binding protein 3 family.</text>
</comment>
<dbReference type="PANTHER" id="PTHR30085">
    <property type="entry name" value="AMINO ACID ABC TRANSPORTER PERMEASE"/>
    <property type="match status" value="1"/>
</dbReference>
<dbReference type="PANTHER" id="PTHR30085:SF6">
    <property type="entry name" value="ABC TRANSPORTER GLUTAMINE-BINDING PROTEIN GLNH"/>
    <property type="match status" value="1"/>
</dbReference>
<dbReference type="GO" id="GO:0030288">
    <property type="term" value="C:outer membrane-bounded periplasmic space"/>
    <property type="evidence" value="ECO:0007669"/>
    <property type="project" value="TreeGrafter"/>
</dbReference>
<keyword evidence="2" id="KW-0813">Transport</keyword>
<dbReference type="Proteomes" id="UP000192997">
    <property type="component" value="Unassembled WGS sequence"/>
</dbReference>
<evidence type="ECO:0000256" key="2">
    <source>
        <dbReference type="ARBA" id="ARBA00022448"/>
    </source>
</evidence>
<dbReference type="SMART" id="SM00062">
    <property type="entry name" value="PBPb"/>
    <property type="match status" value="1"/>
</dbReference>
<evidence type="ECO:0000313" key="5">
    <source>
        <dbReference type="EMBL" id="OSO90661.1"/>
    </source>
</evidence>
<dbReference type="Gene3D" id="3.40.190.10">
    <property type="entry name" value="Periplasmic binding protein-like II"/>
    <property type="match status" value="2"/>
</dbReference>
<organism evidence="5 6">
    <name type="scientific">Cylindrospermopsis raciborskii CENA303</name>
    <dbReference type="NCBI Taxonomy" id="1170769"/>
    <lineage>
        <taxon>Bacteria</taxon>
        <taxon>Bacillati</taxon>
        <taxon>Cyanobacteriota</taxon>
        <taxon>Cyanophyceae</taxon>
        <taxon>Nostocales</taxon>
        <taxon>Aphanizomenonaceae</taxon>
        <taxon>Cylindrospermopsis</taxon>
    </lineage>
</organism>
<gene>
    <name evidence="5" type="ORF">B7O87_07485</name>
</gene>
<evidence type="ECO:0000256" key="1">
    <source>
        <dbReference type="ARBA" id="ARBA00010333"/>
    </source>
</evidence>
<feature type="domain" description="Solute-binding protein family 3/N-terminal" evidence="4">
    <location>
        <begin position="50"/>
        <end position="273"/>
    </location>
</feature>
<dbReference type="GO" id="GO:0006865">
    <property type="term" value="P:amino acid transport"/>
    <property type="evidence" value="ECO:0007669"/>
    <property type="project" value="TreeGrafter"/>
</dbReference>
<evidence type="ECO:0000256" key="3">
    <source>
        <dbReference type="ARBA" id="ARBA00022729"/>
    </source>
</evidence>
<dbReference type="GO" id="GO:0005576">
    <property type="term" value="C:extracellular region"/>
    <property type="evidence" value="ECO:0007669"/>
    <property type="project" value="TreeGrafter"/>
</dbReference>
<protein>
    <submittedName>
        <fullName evidence="5">ABC transporter substrate-binding protein</fullName>
    </submittedName>
</protein>
<accession>A0A1X4G6Z7</accession>
<name>A0A1X4G6Z7_9CYAN</name>
<dbReference type="Pfam" id="PF00497">
    <property type="entry name" value="SBP_bac_3"/>
    <property type="match status" value="1"/>
</dbReference>
<dbReference type="SUPFAM" id="SSF53850">
    <property type="entry name" value="Periplasmic binding protein-like II"/>
    <property type="match status" value="1"/>
</dbReference>
<dbReference type="EMBL" id="NBYN01000042">
    <property type="protein sequence ID" value="OSO90661.1"/>
    <property type="molecule type" value="Genomic_DNA"/>
</dbReference>
<proteinExistence type="inferred from homology"/>
<comment type="caution">
    <text evidence="5">The sequence shown here is derived from an EMBL/GenBank/DDBJ whole genome shotgun (WGS) entry which is preliminary data.</text>
</comment>
<sequence>MVAKPMKFFLFSLGFLPLTILLFSWVVLPLPGTINTSLAATMQEIEERGYITIAVKDNIPPLAFRDKQGNLQGLEIDLAKRLTRDLLGDSPSSRVKLQVKFQPVTNMERLPAVFNHRVDLAIARVTATPSRSRIVSLSIPYYYDGTAIVTKNLTIQKPSDLNKRRICVLNYSSTIPHVRYAIPQGELVGVNSYLEAKKLLDNGQVDACAADSTVFQGWIEADNQYSQYKILLDKLSVEPLSIVMPKGLQYDELRTRVNDLIADYMAQGWLKSPY</sequence>
<dbReference type="InterPro" id="IPR051455">
    <property type="entry name" value="Bact_solute-bind_prot3"/>
</dbReference>
<dbReference type="AlphaFoldDB" id="A0A1X4G6Z7"/>
<evidence type="ECO:0000259" key="4">
    <source>
        <dbReference type="SMART" id="SM00062"/>
    </source>
</evidence>
<reference evidence="6" key="1">
    <citation type="submission" date="2017-04" db="EMBL/GenBank/DDBJ databases">
        <authorList>
            <person name="Abreu V.A."/>
            <person name="Popin R.V."/>
            <person name="Rigonato J."/>
            <person name="Andreote A.P."/>
            <person name="Schaker P.C."/>
            <person name="Hoff-Risseti C."/>
            <person name="Alvarenga D.O."/>
            <person name="Varani A.M."/>
            <person name="Fiore M.F."/>
        </authorList>
    </citation>
    <scope>NUCLEOTIDE SEQUENCE [LARGE SCALE GENOMIC DNA]</scope>
    <source>
        <strain evidence="6">CENA303</strain>
    </source>
</reference>